<keyword evidence="3" id="KW-1185">Reference proteome</keyword>
<dbReference type="OrthoDB" id="2669285at2759"/>
<dbReference type="InParanoid" id="A0A165QXS4"/>
<reference evidence="2 3" key="1">
    <citation type="journal article" date="2016" name="Mol. Biol. Evol.">
        <title>Comparative Genomics of Early-Diverging Mushroom-Forming Fungi Provides Insights into the Origins of Lignocellulose Decay Capabilities.</title>
        <authorList>
            <person name="Nagy L.G."/>
            <person name="Riley R."/>
            <person name="Tritt A."/>
            <person name="Adam C."/>
            <person name="Daum C."/>
            <person name="Floudas D."/>
            <person name="Sun H."/>
            <person name="Yadav J.S."/>
            <person name="Pangilinan J."/>
            <person name="Larsson K.H."/>
            <person name="Matsuura K."/>
            <person name="Barry K."/>
            <person name="Labutti K."/>
            <person name="Kuo R."/>
            <person name="Ohm R.A."/>
            <person name="Bhattacharya S.S."/>
            <person name="Shirouzu T."/>
            <person name="Yoshinaga Y."/>
            <person name="Martin F.M."/>
            <person name="Grigoriev I.V."/>
            <person name="Hibbett D.S."/>
        </authorList>
    </citation>
    <scope>NUCLEOTIDE SEQUENCE [LARGE SCALE GENOMIC DNA]</scope>
    <source>
        <strain evidence="2 3">HHB12029</strain>
    </source>
</reference>
<dbReference type="AlphaFoldDB" id="A0A165QXS4"/>
<dbReference type="EMBL" id="KV425882">
    <property type="protein sequence ID" value="KZW04215.1"/>
    <property type="molecule type" value="Genomic_DNA"/>
</dbReference>
<feature type="region of interest" description="Disordered" evidence="1">
    <location>
        <begin position="1"/>
        <end position="61"/>
    </location>
</feature>
<evidence type="ECO:0000313" key="3">
    <source>
        <dbReference type="Proteomes" id="UP000077266"/>
    </source>
</evidence>
<protein>
    <submittedName>
        <fullName evidence="2">Uncharacterized protein</fullName>
    </submittedName>
</protein>
<gene>
    <name evidence="2" type="ORF">EXIGLDRAFT_758511</name>
</gene>
<feature type="compositionally biased region" description="Low complexity" evidence="1">
    <location>
        <begin position="33"/>
        <end position="46"/>
    </location>
</feature>
<evidence type="ECO:0000313" key="2">
    <source>
        <dbReference type="EMBL" id="KZW04215.1"/>
    </source>
</evidence>
<evidence type="ECO:0000256" key="1">
    <source>
        <dbReference type="SAM" id="MobiDB-lite"/>
    </source>
</evidence>
<name>A0A165QXS4_EXIGL</name>
<dbReference type="Proteomes" id="UP000077266">
    <property type="component" value="Unassembled WGS sequence"/>
</dbReference>
<organism evidence="2 3">
    <name type="scientific">Exidia glandulosa HHB12029</name>
    <dbReference type="NCBI Taxonomy" id="1314781"/>
    <lineage>
        <taxon>Eukaryota</taxon>
        <taxon>Fungi</taxon>
        <taxon>Dikarya</taxon>
        <taxon>Basidiomycota</taxon>
        <taxon>Agaricomycotina</taxon>
        <taxon>Agaricomycetes</taxon>
        <taxon>Auriculariales</taxon>
        <taxon>Exidiaceae</taxon>
        <taxon>Exidia</taxon>
    </lineage>
</organism>
<sequence length="93" mass="10087">MSQFSTPVSKRQEIDNWLDGTPGSFVRPRNRDASPASTMSATSTTARLAEPPTRSSPAVSAAPRRTILRGDPTLHTTFSPADKELYDLWAPAS</sequence>
<proteinExistence type="predicted"/>
<accession>A0A165QXS4</accession>